<evidence type="ECO:0000256" key="5">
    <source>
        <dbReference type="ARBA" id="ARBA00022723"/>
    </source>
</evidence>
<dbReference type="SUPFAM" id="SSF49503">
    <property type="entry name" value="Cupredoxins"/>
    <property type="match status" value="1"/>
</dbReference>
<feature type="domain" description="Cytochrome oxidase subunit II copper A binding" evidence="13">
    <location>
        <begin position="112"/>
        <end position="227"/>
    </location>
</feature>
<dbReference type="CDD" id="cd04213">
    <property type="entry name" value="CuRO_CcO_Caa3_II"/>
    <property type="match status" value="1"/>
</dbReference>
<evidence type="ECO:0000256" key="9">
    <source>
        <dbReference type="ARBA" id="ARBA00023136"/>
    </source>
</evidence>
<dbReference type="PROSITE" id="PS00078">
    <property type="entry name" value="COX2"/>
    <property type="match status" value="1"/>
</dbReference>
<feature type="domain" description="Cytochrome c" evidence="14">
    <location>
        <begin position="234"/>
        <end position="326"/>
    </location>
</feature>
<dbReference type="GO" id="GO:0004129">
    <property type="term" value="F:cytochrome-c oxidase activity"/>
    <property type="evidence" value="ECO:0007669"/>
    <property type="project" value="UniProtKB-EC"/>
</dbReference>
<evidence type="ECO:0000256" key="2">
    <source>
        <dbReference type="ARBA" id="ARBA00007866"/>
    </source>
</evidence>
<dbReference type="GO" id="GO:0016020">
    <property type="term" value="C:membrane"/>
    <property type="evidence" value="ECO:0007669"/>
    <property type="project" value="UniProtKB-SubCell"/>
</dbReference>
<dbReference type="InterPro" id="IPR008972">
    <property type="entry name" value="Cupredoxin"/>
</dbReference>
<dbReference type="PANTHER" id="PTHR22888:SF9">
    <property type="entry name" value="CYTOCHROME C OXIDASE SUBUNIT 2"/>
    <property type="match status" value="1"/>
</dbReference>
<keyword evidence="16" id="KW-1185">Reference proteome</keyword>
<dbReference type="EMBL" id="JAATJB010000021">
    <property type="protein sequence ID" value="NJB99791.1"/>
    <property type="molecule type" value="Genomic_DNA"/>
</dbReference>
<evidence type="ECO:0000259" key="13">
    <source>
        <dbReference type="PROSITE" id="PS50857"/>
    </source>
</evidence>
<keyword evidence="3" id="KW-0813">Transport</keyword>
<dbReference type="InterPro" id="IPR045187">
    <property type="entry name" value="CcO_II"/>
</dbReference>
<evidence type="ECO:0000256" key="7">
    <source>
        <dbReference type="ARBA" id="ARBA00023004"/>
    </source>
</evidence>
<dbReference type="GO" id="GO:0020037">
    <property type="term" value="F:heme binding"/>
    <property type="evidence" value="ECO:0007669"/>
    <property type="project" value="InterPro"/>
</dbReference>
<comment type="caution">
    <text evidence="15">The sequence shown here is derived from an EMBL/GenBank/DDBJ whole genome shotgun (WGS) entry which is preliminary data.</text>
</comment>
<keyword evidence="9 12" id="KW-0472">Membrane</keyword>
<keyword evidence="15" id="KW-0560">Oxidoreductase</keyword>
<evidence type="ECO:0000256" key="10">
    <source>
        <dbReference type="ARBA" id="ARBA00047816"/>
    </source>
</evidence>
<dbReference type="RefSeq" id="WP_125975394.1">
    <property type="nucleotide sequence ID" value="NZ_BAAADY010000031.1"/>
</dbReference>
<dbReference type="InterPro" id="IPR002429">
    <property type="entry name" value="CcO_II-like_C"/>
</dbReference>
<evidence type="ECO:0000256" key="11">
    <source>
        <dbReference type="PROSITE-ProRule" id="PRU00433"/>
    </source>
</evidence>
<feature type="transmembrane region" description="Helical" evidence="12">
    <location>
        <begin position="81"/>
        <end position="105"/>
    </location>
</feature>
<dbReference type="PROSITE" id="PS50857">
    <property type="entry name" value="COX2_CUA"/>
    <property type="match status" value="1"/>
</dbReference>
<dbReference type="InterPro" id="IPR034236">
    <property type="entry name" value="CuRO_CcO_Caa3_II"/>
</dbReference>
<dbReference type="AlphaFoldDB" id="A0A7X5Y2C2"/>
<dbReference type="PANTHER" id="PTHR22888">
    <property type="entry name" value="CYTOCHROME C OXIDASE, SUBUNIT II"/>
    <property type="match status" value="1"/>
</dbReference>
<keyword evidence="7 11" id="KW-0408">Iron</keyword>
<organism evidence="15 16">
    <name type="scientific">Sphingomonas trueperi</name>
    <dbReference type="NCBI Taxonomy" id="53317"/>
    <lineage>
        <taxon>Bacteria</taxon>
        <taxon>Pseudomonadati</taxon>
        <taxon>Pseudomonadota</taxon>
        <taxon>Alphaproteobacteria</taxon>
        <taxon>Sphingomonadales</taxon>
        <taxon>Sphingomonadaceae</taxon>
        <taxon>Sphingomonas</taxon>
    </lineage>
</organism>
<dbReference type="Gene3D" id="2.60.40.420">
    <property type="entry name" value="Cupredoxins - blue copper proteins"/>
    <property type="match status" value="1"/>
</dbReference>
<dbReference type="PROSITE" id="PS51257">
    <property type="entry name" value="PROKAR_LIPOPROTEIN"/>
    <property type="match status" value="1"/>
</dbReference>
<evidence type="ECO:0000256" key="4">
    <source>
        <dbReference type="ARBA" id="ARBA00022617"/>
    </source>
</evidence>
<evidence type="ECO:0000256" key="6">
    <source>
        <dbReference type="ARBA" id="ARBA00022982"/>
    </source>
</evidence>
<gene>
    <name evidence="15" type="ORF">GGR89_004137</name>
</gene>
<feature type="transmembrane region" description="Helical" evidence="12">
    <location>
        <begin position="41"/>
        <end position="66"/>
    </location>
</feature>
<keyword evidence="12" id="KW-0812">Transmembrane</keyword>
<dbReference type="Proteomes" id="UP000531251">
    <property type="component" value="Unassembled WGS sequence"/>
</dbReference>
<dbReference type="Pfam" id="PF00034">
    <property type="entry name" value="Cytochrom_C"/>
    <property type="match status" value="1"/>
</dbReference>
<evidence type="ECO:0000256" key="8">
    <source>
        <dbReference type="ARBA" id="ARBA00023008"/>
    </source>
</evidence>
<reference evidence="15 16" key="1">
    <citation type="submission" date="2020-03" db="EMBL/GenBank/DDBJ databases">
        <title>Genomic Encyclopedia of Type Strains, Phase IV (KMG-IV): sequencing the most valuable type-strain genomes for metagenomic binning, comparative biology and taxonomic classification.</title>
        <authorList>
            <person name="Goeker M."/>
        </authorList>
    </citation>
    <scope>NUCLEOTIDE SEQUENCE [LARGE SCALE GENOMIC DNA]</scope>
    <source>
        <strain evidence="15 16">DSM 7225</strain>
    </source>
</reference>
<keyword evidence="8" id="KW-0186">Copper</keyword>
<comment type="similarity">
    <text evidence="2">Belongs to the cytochrome c oxidase subunit 2 family.</text>
</comment>
<dbReference type="GO" id="GO:0005507">
    <property type="term" value="F:copper ion binding"/>
    <property type="evidence" value="ECO:0007669"/>
    <property type="project" value="InterPro"/>
</dbReference>
<evidence type="ECO:0000256" key="3">
    <source>
        <dbReference type="ARBA" id="ARBA00022448"/>
    </source>
</evidence>
<keyword evidence="6" id="KW-0249">Electron transport</keyword>
<name>A0A7X5Y2C2_9SPHN</name>
<evidence type="ECO:0000259" key="14">
    <source>
        <dbReference type="PROSITE" id="PS51007"/>
    </source>
</evidence>
<evidence type="ECO:0000256" key="12">
    <source>
        <dbReference type="SAM" id="Phobius"/>
    </source>
</evidence>
<dbReference type="InterPro" id="IPR009056">
    <property type="entry name" value="Cyt_c-like_dom"/>
</dbReference>
<evidence type="ECO:0000313" key="16">
    <source>
        <dbReference type="Proteomes" id="UP000531251"/>
    </source>
</evidence>
<dbReference type="GO" id="GO:0016491">
    <property type="term" value="F:oxidoreductase activity"/>
    <property type="evidence" value="ECO:0007669"/>
    <property type="project" value="UniProtKB-KW"/>
</dbReference>
<sequence>MRAGTSRRGRLAIVLGTMALGGCNHHQSVFAAFGEEAAGINYITLVMVAGGMIVAAGVAGLMIWAVRARPGALSLRGGERLILIAGGLIPALVLAALLVFSLPYMRPRGVAPADLRIDVTGEQFWWRVAYRPSDGTAVVSANEIRIPVGRTVLFRLAGGDVVHSFWIPGLAGKMDMIPGRTNDLPVRATRAGRFRGQCTEFCGLSHALMAFDVVAMPAEAFDRWLAAQRRPAVASADPGAALFLRHGCGGCHAIRGTAATGTIGPDFTHLAQRATIGAGTLPNNEAARLRFLREPAAVKPGARMPAYPQLPETEARAIARYLGTLQ</sequence>
<comment type="catalytic activity">
    <reaction evidence="10">
        <text>4 Fe(II)-[cytochrome c] + O2 + 8 H(+)(in) = 4 Fe(III)-[cytochrome c] + 2 H2O + 4 H(+)(out)</text>
        <dbReference type="Rhea" id="RHEA:11436"/>
        <dbReference type="Rhea" id="RHEA-COMP:10350"/>
        <dbReference type="Rhea" id="RHEA-COMP:14399"/>
        <dbReference type="ChEBI" id="CHEBI:15377"/>
        <dbReference type="ChEBI" id="CHEBI:15378"/>
        <dbReference type="ChEBI" id="CHEBI:15379"/>
        <dbReference type="ChEBI" id="CHEBI:29033"/>
        <dbReference type="ChEBI" id="CHEBI:29034"/>
        <dbReference type="EC" id="7.1.1.9"/>
    </reaction>
</comment>
<dbReference type="GO" id="GO:0042773">
    <property type="term" value="P:ATP synthesis coupled electron transport"/>
    <property type="evidence" value="ECO:0007669"/>
    <property type="project" value="TreeGrafter"/>
</dbReference>
<evidence type="ECO:0000256" key="1">
    <source>
        <dbReference type="ARBA" id="ARBA00004370"/>
    </source>
</evidence>
<protein>
    <submittedName>
        <fullName evidence="15">Cytochrome c oxidase subunit 2</fullName>
        <ecNumber evidence="15">1.9.3.1</ecNumber>
    </submittedName>
</protein>
<dbReference type="InterPro" id="IPR036909">
    <property type="entry name" value="Cyt_c-like_dom_sf"/>
</dbReference>
<evidence type="ECO:0000313" key="15">
    <source>
        <dbReference type="EMBL" id="NJB99791.1"/>
    </source>
</evidence>
<keyword evidence="5 11" id="KW-0479">Metal-binding</keyword>
<dbReference type="Pfam" id="PF00116">
    <property type="entry name" value="COX2"/>
    <property type="match status" value="1"/>
</dbReference>
<proteinExistence type="inferred from homology"/>
<dbReference type="SUPFAM" id="SSF46626">
    <property type="entry name" value="Cytochrome c"/>
    <property type="match status" value="1"/>
</dbReference>
<keyword evidence="4 11" id="KW-0349">Heme</keyword>
<dbReference type="PROSITE" id="PS51007">
    <property type="entry name" value="CYTC"/>
    <property type="match status" value="1"/>
</dbReference>
<accession>A0A7X5Y2C2</accession>
<comment type="subcellular location">
    <subcellularLocation>
        <location evidence="1">Membrane</location>
    </subcellularLocation>
</comment>
<dbReference type="InterPro" id="IPR001505">
    <property type="entry name" value="Copper_CuA"/>
</dbReference>
<dbReference type="EC" id="1.9.3.1" evidence="15"/>
<keyword evidence="12" id="KW-1133">Transmembrane helix</keyword>